<gene>
    <name evidence="1" type="ORF">TCAL_05171</name>
</gene>
<proteinExistence type="predicted"/>
<dbReference type="Proteomes" id="UP000318571">
    <property type="component" value="Chromosome 4"/>
</dbReference>
<dbReference type="OrthoDB" id="10064757at2759"/>
<name>A0A553NPE0_TIGCA</name>
<accession>A0A553NPE0</accession>
<protein>
    <recommendedName>
        <fullName evidence="3">RAP domain-containing protein</fullName>
    </recommendedName>
</protein>
<dbReference type="AlphaFoldDB" id="A0A553NPE0"/>
<comment type="caution">
    <text evidence="1">The sequence shown here is derived from an EMBL/GenBank/DDBJ whole genome shotgun (WGS) entry which is preliminary data.</text>
</comment>
<organism evidence="1 2">
    <name type="scientific">Tigriopus californicus</name>
    <name type="common">Marine copepod</name>
    <dbReference type="NCBI Taxonomy" id="6832"/>
    <lineage>
        <taxon>Eukaryota</taxon>
        <taxon>Metazoa</taxon>
        <taxon>Ecdysozoa</taxon>
        <taxon>Arthropoda</taxon>
        <taxon>Crustacea</taxon>
        <taxon>Multicrustacea</taxon>
        <taxon>Hexanauplia</taxon>
        <taxon>Copepoda</taxon>
        <taxon>Harpacticoida</taxon>
        <taxon>Harpacticidae</taxon>
        <taxon>Tigriopus</taxon>
    </lineage>
</organism>
<evidence type="ECO:0008006" key="3">
    <source>
        <dbReference type="Google" id="ProtNLM"/>
    </source>
</evidence>
<evidence type="ECO:0000313" key="2">
    <source>
        <dbReference type="Proteomes" id="UP000318571"/>
    </source>
</evidence>
<dbReference type="EMBL" id="VCGU01000011">
    <property type="protein sequence ID" value="TRY67293.1"/>
    <property type="molecule type" value="Genomic_DNA"/>
</dbReference>
<reference evidence="1 2" key="1">
    <citation type="journal article" date="2018" name="Nat. Ecol. Evol.">
        <title>Genomic signatures of mitonuclear coevolution across populations of Tigriopus californicus.</title>
        <authorList>
            <person name="Barreto F.S."/>
            <person name="Watson E.T."/>
            <person name="Lima T.G."/>
            <person name="Willett C.S."/>
            <person name="Edmands S."/>
            <person name="Li W."/>
            <person name="Burton R.S."/>
        </authorList>
    </citation>
    <scope>NUCLEOTIDE SEQUENCE [LARGE SCALE GENOMIC DNA]</scope>
    <source>
        <strain evidence="1 2">San Diego</strain>
    </source>
</reference>
<evidence type="ECO:0000313" key="1">
    <source>
        <dbReference type="EMBL" id="TRY67293.1"/>
    </source>
</evidence>
<sequence>MPMIMWSMGCVRRHWRLLRLPTSYRSALRYGLPRLLSVPAHPSGHLCAVPSYSPANIASSFEGRFISTTHAHPAHRSESALLQFRTSRDVLDSILKTLSQTQSGSYPYFPVTVSDPSPTVTYVQRVIAESDQVDDKDEMVALVQAIVQAEQQPACPDVEQRCLDKFQSWVGKTKLGIGFLLYQSDNLKSGEFLTRVVAHLGQNLNALNTPEFVTFMLMIHFRRPWSLAELVEVCNPSLMHEKFAKLLELKHLSPAEICACCLGFRRVQDFQVTNTELRLSLYETLCRFATRKPLDAMDQLVILHLCLLINQGRGSLSDNPEMVAYTLSCFRNAIQLLDLETSSKVMTLGMLNGVHDELVTDQVLQRVIHDPSHLSLRSSVTLLNFLIRVGTEDLSSLKAIQNRVLSCVQNVTQPTFQDLADTWSSLLLCSLPLVIDESYFRDTLSPLSELVYSNQNYHEMSDQVITVLFKSTFHGRSTINIAEVNSTPVKKTKFIKGIVRLLGILQIDRPDLYESLNLDPSCIECLFVHFREPVPAAVTSDTENLNNLSPILRFLARRRRDLNQIMGFESACDIVSVIPLFTNPMVVFGHVAGNSMCAEAYLEPDRFGYYRAPDVGEWVVLIPKRSKATGTMDWYWEVMVRHLHLLGFEVAEFGSLKETTRAVELVKSILIGHFPRPFLPKEFRQTPVVKSSDK</sequence>
<keyword evidence="2" id="KW-1185">Reference proteome</keyword>